<dbReference type="AlphaFoldDB" id="A0A1Y6IY69"/>
<dbReference type="OrthoDB" id="9781023at2"/>
<dbReference type="PANTHER" id="PTHR37477">
    <property type="entry name" value="COBALT-PRECORRIN-5A HYDROLASE"/>
    <property type="match status" value="1"/>
</dbReference>
<evidence type="ECO:0000313" key="5">
    <source>
        <dbReference type="Proteomes" id="UP000196125"/>
    </source>
</evidence>
<dbReference type="EMBL" id="FXXI01000011">
    <property type="protein sequence ID" value="SMS02597.1"/>
    <property type="molecule type" value="Genomic_DNA"/>
</dbReference>
<dbReference type="InterPro" id="IPR002750">
    <property type="entry name" value="CobE/GbiG_C"/>
</dbReference>
<dbReference type="Pfam" id="PF01890">
    <property type="entry name" value="CbiG_C"/>
    <property type="match status" value="1"/>
</dbReference>
<evidence type="ECO:0000313" key="4">
    <source>
        <dbReference type="EMBL" id="SMS02597.1"/>
    </source>
</evidence>
<reference evidence="3 6" key="2">
    <citation type="submission" date="2023-11" db="EMBL/GenBank/DDBJ databases">
        <title>Plant-associative lifestyle of Vibrio porteresiae and its evolutionary dynamics.</title>
        <authorList>
            <person name="Rameshkumar N."/>
            <person name="Kirti K."/>
        </authorList>
    </citation>
    <scope>NUCLEOTIDE SEQUENCE [LARGE SCALE GENOMIC DNA]</scope>
    <source>
        <strain evidence="3 6">MSSRF38</strain>
    </source>
</reference>
<evidence type="ECO:0000259" key="1">
    <source>
        <dbReference type="Pfam" id="PF01890"/>
    </source>
</evidence>
<dbReference type="EMBL" id="JAWRCO010000002">
    <property type="protein sequence ID" value="MDW6005194.1"/>
    <property type="molecule type" value="Genomic_DNA"/>
</dbReference>
<dbReference type="RefSeq" id="WP_087482603.1">
    <property type="nucleotide sequence ID" value="NZ_AP024884.1"/>
</dbReference>
<organism evidence="4 5">
    <name type="scientific">Vibrio mangrovi</name>
    <dbReference type="NCBI Taxonomy" id="474394"/>
    <lineage>
        <taxon>Bacteria</taxon>
        <taxon>Pseudomonadati</taxon>
        <taxon>Pseudomonadota</taxon>
        <taxon>Gammaproteobacteria</taxon>
        <taxon>Vibrionales</taxon>
        <taxon>Vibrionaceae</taxon>
        <taxon>Vibrio</taxon>
    </lineage>
</organism>
<feature type="domain" description="CobE/GbiG C-terminal" evidence="1">
    <location>
        <begin position="236"/>
        <end position="350"/>
    </location>
</feature>
<feature type="domain" description="Cobalamin synthesis G N-terminal" evidence="2">
    <location>
        <begin position="55"/>
        <end position="134"/>
    </location>
</feature>
<dbReference type="InterPro" id="IPR052553">
    <property type="entry name" value="CbiG_hydrolase"/>
</dbReference>
<gene>
    <name evidence="3" type="ORF">SBX37_20215</name>
    <name evidence="4" type="ORF">VIM7927_03930</name>
</gene>
<evidence type="ECO:0000259" key="2">
    <source>
        <dbReference type="Pfam" id="PF11760"/>
    </source>
</evidence>
<proteinExistence type="predicted"/>
<keyword evidence="3" id="KW-0378">Hydrolase</keyword>
<evidence type="ECO:0000313" key="6">
    <source>
        <dbReference type="Proteomes" id="UP001283366"/>
    </source>
</evidence>
<dbReference type="Gene3D" id="3.40.50.11220">
    <property type="match status" value="1"/>
</dbReference>
<dbReference type="SUPFAM" id="SSF159664">
    <property type="entry name" value="CobE/GbiG C-terminal domain-like"/>
    <property type="match status" value="1"/>
</dbReference>
<keyword evidence="6" id="KW-1185">Reference proteome</keyword>
<dbReference type="InterPro" id="IPR036518">
    <property type="entry name" value="CobE/GbiG_C_sf"/>
</dbReference>
<dbReference type="InterPro" id="IPR021744">
    <property type="entry name" value="CbiG_N"/>
</dbReference>
<dbReference type="Proteomes" id="UP001283366">
    <property type="component" value="Unassembled WGS sequence"/>
</dbReference>
<dbReference type="InterPro" id="IPR038029">
    <property type="entry name" value="GbiG_N_sf"/>
</dbReference>
<protein>
    <submittedName>
        <fullName evidence="4">Cobalamin biosynthesis protein CbiG</fullName>
    </submittedName>
    <submittedName>
        <fullName evidence="3">Cobalt-precorrin 5A hydrolase</fullName>
    </submittedName>
</protein>
<dbReference type="Pfam" id="PF11760">
    <property type="entry name" value="CbiG_N"/>
    <property type="match status" value="1"/>
</dbReference>
<dbReference type="Gene3D" id="3.30.420.180">
    <property type="entry name" value="CobE/GbiG C-terminal domain"/>
    <property type="match status" value="1"/>
</dbReference>
<sequence length="356" mass="38932">MNTVNCESVSLFTLTPGGQSVADRLRQVLPMECYCAEKYVQEGYTPFHGSLKLTVAEAFLRDSAIIFIGACGIAVRMIAPLLKDKLTDPAVLVIDEKGQYVISLLSGHIGGANELARYVSGVIGAQPVISTATDVNQKCSFDLLAKQISAESENFREATKTVNQLLVSGHPVGIHIDPWLEKTIGFDIHHFDIRGLTVVAEDEVEHHQLSALIDVSMQKERPRWPVPSFQLIPKRLVAGIGCRKGVSSQQLLTLFEQQIQELNIHPLALVVVGSIDIKRDEPAILHLTKHFQVPFKLFSAAALSTCSDQFPQSEFVQKTVGVGCVSQPAAWLLSHGCLLGETVRQQGITLTYGVIK</sequence>
<dbReference type="Proteomes" id="UP000196125">
    <property type="component" value="Unassembled WGS sequence"/>
</dbReference>
<dbReference type="GO" id="GO:0016787">
    <property type="term" value="F:hydrolase activity"/>
    <property type="evidence" value="ECO:0007669"/>
    <property type="project" value="UniProtKB-KW"/>
</dbReference>
<accession>A0A1Y6IY69</accession>
<name>A0A1Y6IY69_9VIBR</name>
<dbReference type="GO" id="GO:0009236">
    <property type="term" value="P:cobalamin biosynthetic process"/>
    <property type="evidence" value="ECO:0007669"/>
    <property type="project" value="InterPro"/>
</dbReference>
<dbReference type="PANTHER" id="PTHR37477:SF1">
    <property type="entry name" value="COBALT-PRECORRIN-5A HYDROLASE"/>
    <property type="match status" value="1"/>
</dbReference>
<evidence type="ECO:0000313" key="3">
    <source>
        <dbReference type="EMBL" id="MDW6005194.1"/>
    </source>
</evidence>
<reference evidence="4 5" key="1">
    <citation type="submission" date="2017-05" db="EMBL/GenBank/DDBJ databases">
        <authorList>
            <person name="Song R."/>
            <person name="Chenine A.L."/>
            <person name="Ruprecht R.M."/>
        </authorList>
    </citation>
    <scope>NUCLEOTIDE SEQUENCE [LARGE SCALE GENOMIC DNA]</scope>
    <source>
        <strain evidence="4 5">CECT 7927</strain>
    </source>
</reference>
<dbReference type="SUPFAM" id="SSF159672">
    <property type="entry name" value="CbiG N-terminal domain-like"/>
    <property type="match status" value="1"/>
</dbReference>